<keyword evidence="1" id="KW-1133">Transmembrane helix</keyword>
<sequence>MTKSTHDSPNLMNSTSTRRFTINSEIRLNKKDSWSFGESLSNALLLIAIGVIFTSIVTNCRWIANTFNITIVSIVMK</sequence>
<keyword evidence="1" id="KW-0812">Transmembrane</keyword>
<feature type="transmembrane region" description="Helical" evidence="1">
    <location>
        <begin position="43"/>
        <end position="64"/>
    </location>
</feature>
<evidence type="ECO:0000313" key="3">
    <source>
        <dbReference type="Proteomes" id="UP001159364"/>
    </source>
</evidence>
<evidence type="ECO:0000256" key="1">
    <source>
        <dbReference type="SAM" id="Phobius"/>
    </source>
</evidence>
<protein>
    <submittedName>
        <fullName evidence="2">Uncharacterized protein</fullName>
    </submittedName>
</protein>
<comment type="caution">
    <text evidence="2">The sequence shown here is derived from an EMBL/GenBank/DDBJ whole genome shotgun (WGS) entry which is preliminary data.</text>
</comment>
<accession>A0AAV8T5D0</accession>
<dbReference type="EMBL" id="JAIWQS010000006">
    <property type="protein sequence ID" value="KAJ8761393.1"/>
    <property type="molecule type" value="Genomic_DNA"/>
</dbReference>
<keyword evidence="1" id="KW-0472">Membrane</keyword>
<gene>
    <name evidence="2" type="ORF">K2173_001524</name>
</gene>
<dbReference type="Proteomes" id="UP001159364">
    <property type="component" value="Linkage Group LG06"/>
</dbReference>
<name>A0AAV8T5D0_9ROSI</name>
<reference evidence="2 3" key="1">
    <citation type="submission" date="2021-09" db="EMBL/GenBank/DDBJ databases">
        <title>Genomic insights and catalytic innovation underlie evolution of tropane alkaloids biosynthesis.</title>
        <authorList>
            <person name="Wang Y.-J."/>
            <person name="Tian T."/>
            <person name="Huang J.-P."/>
            <person name="Huang S.-X."/>
        </authorList>
    </citation>
    <scope>NUCLEOTIDE SEQUENCE [LARGE SCALE GENOMIC DNA]</scope>
    <source>
        <strain evidence="2">KIB-2018</strain>
        <tissue evidence="2">Leaf</tissue>
    </source>
</reference>
<dbReference type="AlphaFoldDB" id="A0AAV8T5D0"/>
<evidence type="ECO:0000313" key="2">
    <source>
        <dbReference type="EMBL" id="KAJ8761393.1"/>
    </source>
</evidence>
<organism evidence="2 3">
    <name type="scientific">Erythroxylum novogranatense</name>
    <dbReference type="NCBI Taxonomy" id="1862640"/>
    <lineage>
        <taxon>Eukaryota</taxon>
        <taxon>Viridiplantae</taxon>
        <taxon>Streptophyta</taxon>
        <taxon>Embryophyta</taxon>
        <taxon>Tracheophyta</taxon>
        <taxon>Spermatophyta</taxon>
        <taxon>Magnoliopsida</taxon>
        <taxon>eudicotyledons</taxon>
        <taxon>Gunneridae</taxon>
        <taxon>Pentapetalae</taxon>
        <taxon>rosids</taxon>
        <taxon>fabids</taxon>
        <taxon>Malpighiales</taxon>
        <taxon>Erythroxylaceae</taxon>
        <taxon>Erythroxylum</taxon>
    </lineage>
</organism>
<proteinExistence type="predicted"/>
<keyword evidence="3" id="KW-1185">Reference proteome</keyword>